<feature type="signal peptide" evidence="1">
    <location>
        <begin position="1"/>
        <end position="34"/>
    </location>
</feature>
<reference evidence="2 3" key="1">
    <citation type="submission" date="2019-06" db="EMBL/GenBank/DDBJ databases">
        <title>The genome of Shewanella sp. SM1901.</title>
        <authorList>
            <person name="Cha Q."/>
        </authorList>
    </citation>
    <scope>NUCLEOTIDE SEQUENCE [LARGE SCALE GENOMIC DNA]</scope>
    <source>
        <strain evidence="2 3">SM1901</strain>
    </source>
</reference>
<dbReference type="KEGG" id="spol:FH971_19540"/>
<name>A0A4Y5YK67_9GAMM</name>
<dbReference type="AlphaFoldDB" id="A0A4Y5YK67"/>
<evidence type="ECO:0000313" key="3">
    <source>
        <dbReference type="Proteomes" id="UP000319809"/>
    </source>
</evidence>
<sequence length="84" mass="9618">MLNFLLQKRVCLSMVLAAICGLFFGGCSSMLCQAQTDKATDPLMKYEQQKQCEELVDQHIDNEIIKKRAENQQLLDESIKQNTH</sequence>
<evidence type="ECO:0008006" key="4">
    <source>
        <dbReference type="Google" id="ProtNLM"/>
    </source>
</evidence>
<dbReference type="Proteomes" id="UP000319809">
    <property type="component" value="Chromosome"/>
</dbReference>
<gene>
    <name evidence="2" type="ORF">FH971_19540</name>
</gene>
<feature type="chain" id="PRO_5021343056" description="Secreted protein" evidence="1">
    <location>
        <begin position="35"/>
        <end position="84"/>
    </location>
</feature>
<evidence type="ECO:0000313" key="2">
    <source>
        <dbReference type="EMBL" id="QDE32965.1"/>
    </source>
</evidence>
<protein>
    <recommendedName>
        <fullName evidence="4">Secreted protein</fullName>
    </recommendedName>
</protein>
<organism evidence="2 3">
    <name type="scientific">Shewanella polaris</name>
    <dbReference type="NCBI Taxonomy" id="2588449"/>
    <lineage>
        <taxon>Bacteria</taxon>
        <taxon>Pseudomonadati</taxon>
        <taxon>Pseudomonadota</taxon>
        <taxon>Gammaproteobacteria</taxon>
        <taxon>Alteromonadales</taxon>
        <taxon>Shewanellaceae</taxon>
        <taxon>Shewanella</taxon>
    </lineage>
</organism>
<evidence type="ECO:0000256" key="1">
    <source>
        <dbReference type="SAM" id="SignalP"/>
    </source>
</evidence>
<dbReference type="EMBL" id="CP041036">
    <property type="protein sequence ID" value="QDE32965.1"/>
    <property type="molecule type" value="Genomic_DNA"/>
</dbReference>
<proteinExistence type="predicted"/>
<dbReference type="RefSeq" id="WP_140235381.1">
    <property type="nucleotide sequence ID" value="NZ_CP041036.1"/>
</dbReference>
<accession>A0A4Y5YK67</accession>
<keyword evidence="1" id="KW-0732">Signal</keyword>
<keyword evidence="3" id="KW-1185">Reference proteome</keyword>